<evidence type="ECO:0000313" key="4">
    <source>
        <dbReference type="Proteomes" id="UP000663570"/>
    </source>
</evidence>
<reference evidence="3 4" key="1">
    <citation type="submission" date="2021-02" db="EMBL/GenBank/DDBJ databases">
        <title>Niveibacterium changnyeongensis HC41.</title>
        <authorList>
            <person name="Kang M."/>
        </authorList>
    </citation>
    <scope>NUCLEOTIDE SEQUENCE [LARGE SCALE GENOMIC DNA]</scope>
    <source>
        <strain evidence="3 4">HC41</strain>
    </source>
</reference>
<evidence type="ECO:0000259" key="2">
    <source>
        <dbReference type="Pfam" id="PF04892"/>
    </source>
</evidence>
<keyword evidence="1" id="KW-1133">Transmembrane helix</keyword>
<evidence type="ECO:0000313" key="3">
    <source>
        <dbReference type="EMBL" id="QSI77147.1"/>
    </source>
</evidence>
<name>A0ABX7MCA5_9RHOO</name>
<keyword evidence="4" id="KW-1185">Reference proteome</keyword>
<dbReference type="InterPro" id="IPR006976">
    <property type="entry name" value="VanZ-like"/>
</dbReference>
<dbReference type="NCBIfam" id="NF037970">
    <property type="entry name" value="vanZ_1"/>
    <property type="match status" value="1"/>
</dbReference>
<feature type="domain" description="VanZ-like" evidence="2">
    <location>
        <begin position="53"/>
        <end position="111"/>
    </location>
</feature>
<sequence>MSAPHFERARLWWGMGWALVALVIFFSLEPKPPEVPGDPGNWSGHLIAYGTLAGWFTRLLYARRSRFLALGLLVSMGVVLEFLQGMTGYRTYDPLDMLANSCGVLLGLALAPPRLPNGLPTLERWLRRVTG</sequence>
<dbReference type="RefSeq" id="WP_206254680.1">
    <property type="nucleotide sequence ID" value="NZ_CP071060.1"/>
</dbReference>
<dbReference type="EMBL" id="CP071060">
    <property type="protein sequence ID" value="QSI77147.1"/>
    <property type="molecule type" value="Genomic_DNA"/>
</dbReference>
<feature type="transmembrane region" description="Helical" evidence="1">
    <location>
        <begin position="42"/>
        <end position="60"/>
    </location>
</feature>
<accession>A0ABX7MCA5</accession>
<proteinExistence type="predicted"/>
<keyword evidence="1" id="KW-0812">Transmembrane</keyword>
<gene>
    <name evidence="3" type="ORF">JY500_00410</name>
</gene>
<feature type="transmembrane region" description="Helical" evidence="1">
    <location>
        <begin position="12"/>
        <end position="30"/>
    </location>
</feature>
<evidence type="ECO:0000256" key="1">
    <source>
        <dbReference type="SAM" id="Phobius"/>
    </source>
</evidence>
<feature type="transmembrane region" description="Helical" evidence="1">
    <location>
        <begin position="67"/>
        <end position="85"/>
    </location>
</feature>
<organism evidence="3 4">
    <name type="scientific">Niveibacterium microcysteis</name>
    <dbReference type="NCBI Taxonomy" id="2811415"/>
    <lineage>
        <taxon>Bacteria</taxon>
        <taxon>Pseudomonadati</taxon>
        <taxon>Pseudomonadota</taxon>
        <taxon>Betaproteobacteria</taxon>
        <taxon>Rhodocyclales</taxon>
        <taxon>Rhodocyclaceae</taxon>
        <taxon>Niveibacterium</taxon>
    </lineage>
</organism>
<keyword evidence="1" id="KW-0472">Membrane</keyword>
<dbReference type="Pfam" id="PF04892">
    <property type="entry name" value="VanZ"/>
    <property type="match status" value="1"/>
</dbReference>
<protein>
    <submittedName>
        <fullName evidence="3">VanZ family protein</fullName>
    </submittedName>
</protein>
<dbReference type="Proteomes" id="UP000663570">
    <property type="component" value="Chromosome"/>
</dbReference>